<dbReference type="Gene3D" id="3.40.50.150">
    <property type="entry name" value="Vaccinia Virus protein VP39"/>
    <property type="match status" value="1"/>
</dbReference>
<evidence type="ECO:0000313" key="2">
    <source>
        <dbReference type="EMBL" id="RLV48369.1"/>
    </source>
</evidence>
<proteinExistence type="predicted"/>
<keyword evidence="2" id="KW-0378">Hydrolase</keyword>
<evidence type="ECO:0000256" key="1">
    <source>
        <dbReference type="SAM" id="MobiDB-lite"/>
    </source>
</evidence>
<name>A0A3L8P198_9ACTN</name>
<reference evidence="2 3" key="1">
    <citation type="submission" date="2018-10" db="EMBL/GenBank/DDBJ databases">
        <title>Marmoricola sp. 4Q3S-7 whole genome shotgun sequence.</title>
        <authorList>
            <person name="Li F."/>
        </authorList>
    </citation>
    <scope>NUCLEOTIDE SEQUENCE [LARGE SCALE GENOMIC DNA]</scope>
    <source>
        <strain evidence="2 3">4Q3S-7</strain>
    </source>
</reference>
<dbReference type="AlphaFoldDB" id="A0A3L8P198"/>
<comment type="caution">
    <text evidence="2">The sequence shown here is derived from an EMBL/GenBank/DDBJ whole genome shotgun (WGS) entry which is preliminary data.</text>
</comment>
<keyword evidence="3" id="KW-1185">Reference proteome</keyword>
<dbReference type="GO" id="GO:0004519">
    <property type="term" value="F:endonuclease activity"/>
    <property type="evidence" value="ECO:0007669"/>
    <property type="project" value="UniProtKB-KW"/>
</dbReference>
<dbReference type="Proteomes" id="UP000281708">
    <property type="component" value="Unassembled WGS sequence"/>
</dbReference>
<gene>
    <name evidence="2" type="ORF">D9V37_16355</name>
</gene>
<sequence length="236" mass="26384">MQQARSLGAQIKTKQRVRDLAEVYTHEREVNAMLDLVADMFPSEERPRDIGRTFLEPSCGAGNFLVAILDRKLAYVGFGALYRSVATFETAVLKALSSIYGIDIDSENVEQSRAFLRADVAQHMNLHLNTVPVSEGFWPAVEAVLATNIIRADTIKDAQRILLVEYRWQRRTGEVIRAWSHLKEPDGQLDLFGQTGDGPLGDEVPIHYGLLGDHPEPVRRQKSTSRRAGRTEGSQA</sequence>
<keyword evidence="2" id="KW-0255">Endonuclease</keyword>
<organism evidence="2 3">
    <name type="scientific">Nocardioides mangrovicus</name>
    <dbReference type="NCBI Taxonomy" id="2478913"/>
    <lineage>
        <taxon>Bacteria</taxon>
        <taxon>Bacillati</taxon>
        <taxon>Actinomycetota</taxon>
        <taxon>Actinomycetes</taxon>
        <taxon>Propionibacteriales</taxon>
        <taxon>Nocardioidaceae</taxon>
        <taxon>Nocardioides</taxon>
    </lineage>
</organism>
<dbReference type="SUPFAM" id="SSF53335">
    <property type="entry name" value="S-adenosyl-L-methionine-dependent methyltransferases"/>
    <property type="match status" value="1"/>
</dbReference>
<evidence type="ECO:0000313" key="3">
    <source>
        <dbReference type="Proteomes" id="UP000281708"/>
    </source>
</evidence>
<dbReference type="OrthoDB" id="4280289at2"/>
<protein>
    <submittedName>
        <fullName evidence="2">Type III restriction endonuclease subunit M</fullName>
    </submittedName>
</protein>
<dbReference type="InterPro" id="IPR029063">
    <property type="entry name" value="SAM-dependent_MTases_sf"/>
</dbReference>
<feature type="region of interest" description="Disordered" evidence="1">
    <location>
        <begin position="211"/>
        <end position="236"/>
    </location>
</feature>
<keyword evidence="2" id="KW-0540">Nuclease</keyword>
<accession>A0A3L8P198</accession>
<dbReference type="EMBL" id="RDBE01000010">
    <property type="protein sequence ID" value="RLV48369.1"/>
    <property type="molecule type" value="Genomic_DNA"/>
</dbReference>